<comment type="subcellular location">
    <subcellularLocation>
        <location evidence="1">Membrane</location>
        <topology evidence="1">Multi-pass membrane protein</topology>
    </subcellularLocation>
</comment>
<dbReference type="GO" id="GO:0004930">
    <property type="term" value="F:G protein-coupled receptor activity"/>
    <property type="evidence" value="ECO:0007669"/>
    <property type="project" value="UniProtKB-KW"/>
</dbReference>
<reference evidence="12" key="2">
    <citation type="submission" date="2017-10" db="EMBL/GenBank/DDBJ databases">
        <title>Ladona fulva Genome sequencing and assembly.</title>
        <authorList>
            <person name="Murali S."/>
            <person name="Richards S."/>
            <person name="Bandaranaike D."/>
            <person name="Bellair M."/>
            <person name="Blankenburg K."/>
            <person name="Chao H."/>
            <person name="Dinh H."/>
            <person name="Doddapaneni H."/>
            <person name="Dugan-Rocha S."/>
            <person name="Elkadiri S."/>
            <person name="Gnanaolivu R."/>
            <person name="Hernandez B."/>
            <person name="Skinner E."/>
            <person name="Javaid M."/>
            <person name="Lee S."/>
            <person name="Li M."/>
            <person name="Ming W."/>
            <person name="Munidasa M."/>
            <person name="Muniz J."/>
            <person name="Nguyen L."/>
            <person name="Hughes D."/>
            <person name="Osuji N."/>
            <person name="Pu L.-L."/>
            <person name="Puazo M."/>
            <person name="Qu C."/>
            <person name="Quiroz J."/>
            <person name="Raj R."/>
            <person name="Weissenberger G."/>
            <person name="Xin Y."/>
            <person name="Zou X."/>
            <person name="Han Y."/>
            <person name="Worley K."/>
            <person name="Muzny D."/>
            <person name="Gibbs R."/>
        </authorList>
    </citation>
    <scope>NUCLEOTIDE SEQUENCE</scope>
    <source>
        <strain evidence="12">Sampled in the wild</strain>
    </source>
</reference>
<sequence>MWVRRTDRLVLGGEGELPPLARPHHFAFCLEDWPASGSERRLYGVFCFVLVYAAPGTVVMLAYVLMGRSLCAAANAAASGRHPPFFHAGHDGSGRVPGQVSCSSRVARERRRAARILLLLALLFAACWLPYNVLSLLLDLRPHPPPEMGGTGESLPPPSPTEELIMKAFPFTLLLGHANSAINPVLYCFMTNNFRRTVKAVLRSPCAGSASLKHRSRGQPLGRRGLETSTEAAKAGKRK</sequence>
<evidence type="ECO:0000256" key="4">
    <source>
        <dbReference type="ARBA" id="ARBA00022989"/>
    </source>
</evidence>
<evidence type="ECO:0000256" key="6">
    <source>
        <dbReference type="ARBA" id="ARBA00023136"/>
    </source>
</evidence>
<evidence type="ECO:0000256" key="7">
    <source>
        <dbReference type="ARBA" id="ARBA00023170"/>
    </source>
</evidence>
<keyword evidence="13" id="KW-1185">Reference proteome</keyword>
<evidence type="ECO:0000256" key="1">
    <source>
        <dbReference type="ARBA" id="ARBA00004141"/>
    </source>
</evidence>
<feature type="region of interest" description="Disordered" evidence="9">
    <location>
        <begin position="210"/>
        <end position="239"/>
    </location>
</feature>
<dbReference type="PROSITE" id="PS50262">
    <property type="entry name" value="G_PROTEIN_RECEP_F1_2"/>
    <property type="match status" value="1"/>
</dbReference>
<keyword evidence="7" id="KW-0675">Receptor</keyword>
<dbReference type="SUPFAM" id="SSF81321">
    <property type="entry name" value="Family A G protein-coupled receptor-like"/>
    <property type="match status" value="1"/>
</dbReference>
<evidence type="ECO:0000256" key="8">
    <source>
        <dbReference type="ARBA" id="ARBA00023224"/>
    </source>
</evidence>
<keyword evidence="3 10" id="KW-0812">Transmembrane</keyword>
<dbReference type="GO" id="GO:0005886">
    <property type="term" value="C:plasma membrane"/>
    <property type="evidence" value="ECO:0007669"/>
    <property type="project" value="TreeGrafter"/>
</dbReference>
<dbReference type="PRINTS" id="PR00237">
    <property type="entry name" value="GPCRRHODOPSN"/>
</dbReference>
<keyword evidence="8" id="KW-0807">Transducer</keyword>
<evidence type="ECO:0000256" key="9">
    <source>
        <dbReference type="SAM" id="MobiDB-lite"/>
    </source>
</evidence>
<comment type="similarity">
    <text evidence="2">Belongs to the G-protein coupled receptor 1 family.</text>
</comment>
<dbReference type="Pfam" id="PF00001">
    <property type="entry name" value="7tm_1"/>
    <property type="match status" value="1"/>
</dbReference>
<dbReference type="AlphaFoldDB" id="A0A8K0K8V2"/>
<evidence type="ECO:0000259" key="11">
    <source>
        <dbReference type="PROSITE" id="PS50262"/>
    </source>
</evidence>
<dbReference type="Proteomes" id="UP000792457">
    <property type="component" value="Unassembled WGS sequence"/>
</dbReference>
<comment type="caution">
    <text evidence="12">The sequence shown here is derived from an EMBL/GenBank/DDBJ whole genome shotgun (WGS) entry which is preliminary data.</text>
</comment>
<protein>
    <recommendedName>
        <fullName evidence="11">G-protein coupled receptors family 1 profile domain-containing protein</fullName>
    </recommendedName>
</protein>
<dbReference type="PANTHER" id="PTHR45695">
    <property type="entry name" value="LEUCOKININ RECEPTOR-RELATED"/>
    <property type="match status" value="1"/>
</dbReference>
<name>A0A8K0K8V2_LADFU</name>
<dbReference type="EMBL" id="KZ308442">
    <property type="protein sequence ID" value="KAG8229694.1"/>
    <property type="molecule type" value="Genomic_DNA"/>
</dbReference>
<feature type="non-terminal residue" evidence="12">
    <location>
        <position position="239"/>
    </location>
</feature>
<reference evidence="12" key="1">
    <citation type="submission" date="2013-04" db="EMBL/GenBank/DDBJ databases">
        <authorList>
            <person name="Qu J."/>
            <person name="Murali S.C."/>
            <person name="Bandaranaike D."/>
            <person name="Bellair M."/>
            <person name="Blankenburg K."/>
            <person name="Chao H."/>
            <person name="Dinh H."/>
            <person name="Doddapaneni H."/>
            <person name="Downs B."/>
            <person name="Dugan-Rocha S."/>
            <person name="Elkadiri S."/>
            <person name="Gnanaolivu R.D."/>
            <person name="Hernandez B."/>
            <person name="Javaid M."/>
            <person name="Jayaseelan J.C."/>
            <person name="Lee S."/>
            <person name="Li M."/>
            <person name="Ming W."/>
            <person name="Munidasa M."/>
            <person name="Muniz J."/>
            <person name="Nguyen L."/>
            <person name="Ongeri F."/>
            <person name="Osuji N."/>
            <person name="Pu L.-L."/>
            <person name="Puazo M."/>
            <person name="Qu C."/>
            <person name="Quiroz J."/>
            <person name="Raj R."/>
            <person name="Weissenberger G."/>
            <person name="Xin Y."/>
            <person name="Zou X."/>
            <person name="Han Y."/>
            <person name="Richards S."/>
            <person name="Worley K."/>
            <person name="Muzny D."/>
            <person name="Gibbs R."/>
        </authorList>
    </citation>
    <scope>NUCLEOTIDE SEQUENCE</scope>
    <source>
        <strain evidence="12">Sampled in the wild</strain>
    </source>
</reference>
<dbReference type="Gene3D" id="1.20.1070.10">
    <property type="entry name" value="Rhodopsin 7-helix transmembrane proteins"/>
    <property type="match status" value="1"/>
</dbReference>
<feature type="transmembrane region" description="Helical" evidence="10">
    <location>
        <begin position="113"/>
        <end position="131"/>
    </location>
</feature>
<dbReference type="InterPro" id="IPR017452">
    <property type="entry name" value="GPCR_Rhodpsn_7TM"/>
</dbReference>
<proteinExistence type="inferred from homology"/>
<dbReference type="OrthoDB" id="5953793at2759"/>
<feature type="transmembrane region" description="Helical" evidence="10">
    <location>
        <begin position="168"/>
        <end position="189"/>
    </location>
</feature>
<organism evidence="12 13">
    <name type="scientific">Ladona fulva</name>
    <name type="common">Scarce chaser dragonfly</name>
    <name type="synonym">Libellula fulva</name>
    <dbReference type="NCBI Taxonomy" id="123851"/>
    <lineage>
        <taxon>Eukaryota</taxon>
        <taxon>Metazoa</taxon>
        <taxon>Ecdysozoa</taxon>
        <taxon>Arthropoda</taxon>
        <taxon>Hexapoda</taxon>
        <taxon>Insecta</taxon>
        <taxon>Pterygota</taxon>
        <taxon>Palaeoptera</taxon>
        <taxon>Odonata</taxon>
        <taxon>Epiprocta</taxon>
        <taxon>Anisoptera</taxon>
        <taxon>Libelluloidea</taxon>
        <taxon>Libellulidae</taxon>
        <taxon>Ladona</taxon>
    </lineage>
</organism>
<evidence type="ECO:0000313" key="12">
    <source>
        <dbReference type="EMBL" id="KAG8229694.1"/>
    </source>
</evidence>
<gene>
    <name evidence="12" type="ORF">J437_LFUL015022</name>
</gene>
<keyword evidence="4 10" id="KW-1133">Transmembrane helix</keyword>
<evidence type="ECO:0000256" key="10">
    <source>
        <dbReference type="SAM" id="Phobius"/>
    </source>
</evidence>
<feature type="transmembrane region" description="Helical" evidence="10">
    <location>
        <begin position="42"/>
        <end position="65"/>
    </location>
</feature>
<accession>A0A8K0K8V2</accession>
<evidence type="ECO:0000256" key="2">
    <source>
        <dbReference type="ARBA" id="ARBA00010663"/>
    </source>
</evidence>
<evidence type="ECO:0000313" key="13">
    <source>
        <dbReference type="Proteomes" id="UP000792457"/>
    </source>
</evidence>
<evidence type="ECO:0000256" key="3">
    <source>
        <dbReference type="ARBA" id="ARBA00022692"/>
    </source>
</evidence>
<keyword evidence="6 10" id="KW-0472">Membrane</keyword>
<keyword evidence="5" id="KW-0297">G-protein coupled receptor</keyword>
<evidence type="ECO:0000256" key="5">
    <source>
        <dbReference type="ARBA" id="ARBA00023040"/>
    </source>
</evidence>
<dbReference type="InterPro" id="IPR000276">
    <property type="entry name" value="GPCR_Rhodpsn"/>
</dbReference>
<dbReference type="PANTHER" id="PTHR45695:SF15">
    <property type="entry name" value="OPSIN RH2"/>
    <property type="match status" value="1"/>
</dbReference>
<feature type="domain" description="G-protein coupled receptors family 1 profile" evidence="11">
    <location>
        <begin position="29"/>
        <end position="187"/>
    </location>
</feature>